<dbReference type="Proteomes" id="UP000774570">
    <property type="component" value="Unassembled WGS sequence"/>
</dbReference>
<dbReference type="EMBL" id="JAIBOA010000010">
    <property type="protein sequence ID" value="MBW8484269.1"/>
    <property type="molecule type" value="Genomic_DNA"/>
</dbReference>
<gene>
    <name evidence="2" type="ORF">K1Y72_17940</name>
</gene>
<reference evidence="2 3" key="1">
    <citation type="submission" date="2021-07" db="EMBL/GenBank/DDBJ databases">
        <title>Actinomadura sp. PM05-2 isolated from lichen.</title>
        <authorList>
            <person name="Somphong A."/>
            <person name="Phongsopitanun W."/>
            <person name="Tanasupawat S."/>
            <person name="Peongsungnone V."/>
        </authorList>
    </citation>
    <scope>NUCLEOTIDE SEQUENCE [LARGE SCALE GENOMIC DNA]</scope>
    <source>
        <strain evidence="2 3">PM05-2</strain>
    </source>
</reference>
<protein>
    <recommendedName>
        <fullName evidence="4">S-layer protein C-terminal domain-containing protein</fullName>
    </recommendedName>
</protein>
<accession>A0ABS7FX63</accession>
<name>A0ABS7FX63_9ACTN</name>
<sequence length="301" mass="33486">MAGFWLDIEKGLVSDVLFAGLVASSAVVVGWWLRRRRVRRFFGVVPGREVIRVVLPGIEVLKSATLGTAPVREGFSGVAINEVEYRYALALAGAVESRPLARALFAAGVLDQVTSRPVVCRIEPGPSVSEFRAEVDAGREQQARDRLRQDLGSECVVLVGGPVYNVLTHLAQSEPGSPARTGFLRLEESGRPVRGIEITEPGGRVERFLRSEPDGDRWGEEYLALESFRWHRTQVFLCAGTCTAGTAAAVRILADWRTLQRRFGGEPFTLVYRLPIRDASDREREPDLERVQPCYVSPRRW</sequence>
<keyword evidence="1" id="KW-0472">Membrane</keyword>
<comment type="caution">
    <text evidence="2">The sequence shown here is derived from an EMBL/GenBank/DDBJ whole genome shotgun (WGS) entry which is preliminary data.</text>
</comment>
<keyword evidence="1" id="KW-1133">Transmembrane helix</keyword>
<dbReference type="RefSeq" id="WP_220167490.1">
    <property type="nucleotide sequence ID" value="NZ_JAIBOA010000010.1"/>
</dbReference>
<organism evidence="2 3">
    <name type="scientific">Actinomadura parmotrematis</name>
    <dbReference type="NCBI Taxonomy" id="2864039"/>
    <lineage>
        <taxon>Bacteria</taxon>
        <taxon>Bacillati</taxon>
        <taxon>Actinomycetota</taxon>
        <taxon>Actinomycetes</taxon>
        <taxon>Streptosporangiales</taxon>
        <taxon>Thermomonosporaceae</taxon>
        <taxon>Actinomadura</taxon>
    </lineage>
</organism>
<evidence type="ECO:0000256" key="1">
    <source>
        <dbReference type="SAM" id="Phobius"/>
    </source>
</evidence>
<keyword evidence="3" id="KW-1185">Reference proteome</keyword>
<feature type="transmembrane region" description="Helical" evidence="1">
    <location>
        <begin position="12"/>
        <end position="33"/>
    </location>
</feature>
<evidence type="ECO:0000313" key="3">
    <source>
        <dbReference type="Proteomes" id="UP000774570"/>
    </source>
</evidence>
<evidence type="ECO:0008006" key="4">
    <source>
        <dbReference type="Google" id="ProtNLM"/>
    </source>
</evidence>
<keyword evidence="1" id="KW-0812">Transmembrane</keyword>
<evidence type="ECO:0000313" key="2">
    <source>
        <dbReference type="EMBL" id="MBW8484269.1"/>
    </source>
</evidence>
<proteinExistence type="predicted"/>